<dbReference type="Gene3D" id="3.40.50.300">
    <property type="entry name" value="P-loop containing nucleotide triphosphate hydrolases"/>
    <property type="match status" value="1"/>
</dbReference>
<dbReference type="GO" id="GO:0042254">
    <property type="term" value="P:ribosome biogenesis"/>
    <property type="evidence" value="ECO:0007669"/>
    <property type="project" value="UniProtKB-UniRule"/>
</dbReference>
<keyword evidence="6" id="KW-1185">Reference proteome</keyword>
<dbReference type="PROSITE" id="PS51710">
    <property type="entry name" value="G_OBG"/>
    <property type="match status" value="1"/>
</dbReference>
<dbReference type="PANTHER" id="PTHR11702:SF43">
    <property type="entry name" value="GTP-BINDING PROTEIN 10"/>
    <property type="match status" value="1"/>
</dbReference>
<dbReference type="EMBL" id="JBGFUD010004821">
    <property type="protein sequence ID" value="MFH4979920.1"/>
    <property type="molecule type" value="Genomic_DNA"/>
</dbReference>
<evidence type="ECO:0000259" key="3">
    <source>
        <dbReference type="PROSITE" id="PS51710"/>
    </source>
</evidence>
<dbReference type="InterPro" id="IPR036726">
    <property type="entry name" value="GTP1_OBG_dom_sf"/>
</dbReference>
<dbReference type="GO" id="GO:0005525">
    <property type="term" value="F:GTP binding"/>
    <property type="evidence" value="ECO:0007669"/>
    <property type="project" value="UniProtKB-KW"/>
</dbReference>
<sequence>MSIRFSSKTLKSVAPIFDRYLMKDKSILKKDKIRLFIKAGRGGNGLYRYNGIGGNGGNIYITGQSNLNFDSFYDRMVLKTHLHAENGQDSTCSKLIGTHGRDLIVRVPVGVEAMNVETKSVIAKCLTTRSKTVIARGGIGGCSKNSFRGSPGEAFFIEFYLKIISNVALFGLPNAGKSSLMKALIPKRKIKIASYPFTTRKPQLCVMKVDEDFESSESPFNISVSDLPAAW</sequence>
<dbReference type="PRINTS" id="PR00326">
    <property type="entry name" value="GTP1OBG"/>
</dbReference>
<dbReference type="AlphaFoldDB" id="A0ABD6EUJ8"/>
<dbReference type="Pfam" id="PF01926">
    <property type="entry name" value="MMR_HSR1"/>
    <property type="match status" value="1"/>
</dbReference>
<evidence type="ECO:0000256" key="2">
    <source>
        <dbReference type="ARBA" id="ARBA00023134"/>
    </source>
</evidence>
<dbReference type="Pfam" id="PF01018">
    <property type="entry name" value="GTP1_OBG"/>
    <property type="match status" value="1"/>
</dbReference>
<organism evidence="5 6">
    <name type="scientific">Gnathostoma spinigerum</name>
    <dbReference type="NCBI Taxonomy" id="75299"/>
    <lineage>
        <taxon>Eukaryota</taxon>
        <taxon>Metazoa</taxon>
        <taxon>Ecdysozoa</taxon>
        <taxon>Nematoda</taxon>
        <taxon>Chromadorea</taxon>
        <taxon>Rhabditida</taxon>
        <taxon>Spirurina</taxon>
        <taxon>Gnathostomatomorpha</taxon>
        <taxon>Gnathostomatoidea</taxon>
        <taxon>Gnathostomatidae</taxon>
        <taxon>Gnathostoma</taxon>
    </lineage>
</organism>
<reference evidence="5 6" key="1">
    <citation type="submission" date="2024-08" db="EMBL/GenBank/DDBJ databases">
        <title>Gnathostoma spinigerum genome.</title>
        <authorList>
            <person name="Gonzalez-Bertolin B."/>
            <person name="Monzon S."/>
            <person name="Zaballos A."/>
            <person name="Jimenez P."/>
            <person name="Dekumyoy P."/>
            <person name="Varona S."/>
            <person name="Cuesta I."/>
            <person name="Sumanam S."/>
            <person name="Adisakwattana P."/>
            <person name="Gasser R.B."/>
            <person name="Hernandez-Gonzalez A."/>
            <person name="Young N.D."/>
            <person name="Perteguer M.J."/>
        </authorList>
    </citation>
    <scope>NUCLEOTIDE SEQUENCE [LARGE SCALE GENOMIC DNA]</scope>
    <source>
        <strain evidence="5">AL3</strain>
        <tissue evidence="5">Liver</tissue>
    </source>
</reference>
<dbReference type="Gene3D" id="2.70.210.12">
    <property type="entry name" value="GTP1/OBG domain"/>
    <property type="match status" value="1"/>
</dbReference>
<dbReference type="InterPro" id="IPR031167">
    <property type="entry name" value="G_OBG"/>
</dbReference>
<dbReference type="PROSITE" id="PS51883">
    <property type="entry name" value="OBG"/>
    <property type="match status" value="1"/>
</dbReference>
<keyword evidence="1" id="KW-0547">Nucleotide-binding</keyword>
<dbReference type="InterPro" id="IPR027417">
    <property type="entry name" value="P-loop_NTPase"/>
</dbReference>
<dbReference type="InterPro" id="IPR006169">
    <property type="entry name" value="GTP1_OBG_dom"/>
</dbReference>
<dbReference type="InterPro" id="IPR006073">
    <property type="entry name" value="GTP-bd"/>
</dbReference>
<dbReference type="SUPFAM" id="SSF52540">
    <property type="entry name" value="P-loop containing nucleoside triphosphate hydrolases"/>
    <property type="match status" value="1"/>
</dbReference>
<accession>A0ABD6EUJ8</accession>
<feature type="domain" description="Obg" evidence="4">
    <location>
        <begin position="27"/>
        <end position="164"/>
    </location>
</feature>
<dbReference type="SUPFAM" id="SSF82051">
    <property type="entry name" value="Obg GTP-binding protein N-terminal domain"/>
    <property type="match status" value="1"/>
</dbReference>
<dbReference type="PANTHER" id="PTHR11702">
    <property type="entry name" value="DEVELOPMENTALLY REGULATED GTP-BINDING PROTEIN-RELATED"/>
    <property type="match status" value="1"/>
</dbReference>
<proteinExistence type="predicted"/>
<keyword evidence="2" id="KW-0342">GTP-binding</keyword>
<dbReference type="Proteomes" id="UP001608902">
    <property type="component" value="Unassembled WGS sequence"/>
</dbReference>
<evidence type="ECO:0000256" key="1">
    <source>
        <dbReference type="ARBA" id="ARBA00022741"/>
    </source>
</evidence>
<dbReference type="InterPro" id="IPR045086">
    <property type="entry name" value="OBG_GTPase"/>
</dbReference>
<comment type="caution">
    <text evidence="5">The sequence shown here is derived from an EMBL/GenBank/DDBJ whole genome shotgun (WGS) entry which is preliminary data.</text>
</comment>
<protein>
    <submittedName>
        <fullName evidence="5">Uncharacterized protein</fullName>
    </submittedName>
</protein>
<name>A0ABD6EUJ8_9BILA</name>
<evidence type="ECO:0000313" key="5">
    <source>
        <dbReference type="EMBL" id="MFH4979920.1"/>
    </source>
</evidence>
<evidence type="ECO:0000259" key="4">
    <source>
        <dbReference type="PROSITE" id="PS51883"/>
    </source>
</evidence>
<gene>
    <name evidence="5" type="ORF">AB6A40_006629</name>
</gene>
<evidence type="ECO:0000313" key="6">
    <source>
        <dbReference type="Proteomes" id="UP001608902"/>
    </source>
</evidence>
<feature type="domain" description="OBG-type G" evidence="3">
    <location>
        <begin position="165"/>
        <end position="231"/>
    </location>
</feature>